<dbReference type="SUPFAM" id="SSF53756">
    <property type="entry name" value="UDP-Glycosyltransferase/glycogen phosphorylase"/>
    <property type="match status" value="1"/>
</dbReference>
<dbReference type="PANTHER" id="PTHR21015">
    <property type="entry name" value="UDP-N-ACETYLGLUCOSAMINE--N-ACETYLMURAMYL-(PENTAPEPTIDE) PYROPHOSPHORYL-UNDECAPRENOL N-ACETYLGLUCOSAMINE TRANSFERASE 1"/>
    <property type="match status" value="1"/>
</dbReference>
<sequence length="367" mass="38697">MMKVLFAVVDGGGNIPPQLGVARALRSRGVQVRFLGHDGVADRLRDAGFDFESFSTGTQFDPCRRSRGTGVMGGIARVITDRRFSRDIIAAARHHGADVVVVDMLLTAASADVVAAGLPTVVFVHCFYRAVQDAAAGPLGWLLRLRGVRPLGAEHNGALQIVAARADLDPVRGVPPVHHVGVVWQGVPTQSQPRPVPHVLISLSTCAYAGQRRMLQHILDAVEGLPIRAAVTVGPAIDGSGLRVPANATIHRWLDHDEVLATASLVIGHGGHSTAMRALSFGVPLVIMPANGLIDQKRVGAAIQRAGAGMLLPKSAGAQRIRAAVTAVLGDQRYREAAGLLGEQIRRRDGAEAAADAICRLVKTPSC</sequence>
<accession>A0A1A3MS66</accession>
<dbReference type="CDD" id="cd03784">
    <property type="entry name" value="GT1_Gtf-like"/>
    <property type="match status" value="1"/>
</dbReference>
<dbReference type="AlphaFoldDB" id="A0A1A3MS66"/>
<dbReference type="InterPro" id="IPR010610">
    <property type="entry name" value="EryCIII-like_C"/>
</dbReference>
<dbReference type="InterPro" id="IPR002213">
    <property type="entry name" value="UDP_glucos_trans"/>
</dbReference>
<evidence type="ECO:0000313" key="3">
    <source>
        <dbReference type="EMBL" id="OBK11007.1"/>
    </source>
</evidence>
<dbReference type="EMBL" id="LZLQ01000142">
    <property type="protein sequence ID" value="OBK11007.1"/>
    <property type="molecule type" value="Genomic_DNA"/>
</dbReference>
<evidence type="ECO:0000256" key="1">
    <source>
        <dbReference type="ARBA" id="ARBA00022679"/>
    </source>
</evidence>
<dbReference type="Proteomes" id="UP000093629">
    <property type="component" value="Unassembled WGS sequence"/>
</dbReference>
<organism evidence="3 4">
    <name type="scientific">Mycobacterium asiaticum</name>
    <dbReference type="NCBI Taxonomy" id="1790"/>
    <lineage>
        <taxon>Bacteria</taxon>
        <taxon>Bacillati</taxon>
        <taxon>Actinomycetota</taxon>
        <taxon>Actinomycetes</taxon>
        <taxon>Mycobacteriales</taxon>
        <taxon>Mycobacteriaceae</taxon>
        <taxon>Mycobacterium</taxon>
    </lineage>
</organism>
<keyword evidence="4" id="KW-1185">Reference proteome</keyword>
<keyword evidence="1 3" id="KW-0808">Transferase</keyword>
<dbReference type="Gene3D" id="3.40.50.2000">
    <property type="entry name" value="Glycogen Phosphorylase B"/>
    <property type="match status" value="2"/>
</dbReference>
<dbReference type="GO" id="GO:0016758">
    <property type="term" value="F:hexosyltransferase activity"/>
    <property type="evidence" value="ECO:0007669"/>
    <property type="project" value="UniProtKB-ARBA"/>
</dbReference>
<protein>
    <submittedName>
        <fullName evidence="3">UDP-glucuronosyltransferase</fullName>
    </submittedName>
</protein>
<proteinExistence type="predicted"/>
<evidence type="ECO:0000313" key="4">
    <source>
        <dbReference type="Proteomes" id="UP000093629"/>
    </source>
</evidence>
<comment type="caution">
    <text evidence="3">The sequence shown here is derived from an EMBL/GenBank/DDBJ whole genome shotgun (WGS) entry which is preliminary data.</text>
</comment>
<feature type="domain" description="Erythromycin biosynthesis protein CIII-like C-terminal" evidence="2">
    <location>
        <begin position="243"/>
        <end position="343"/>
    </location>
</feature>
<dbReference type="GO" id="GO:0008194">
    <property type="term" value="F:UDP-glycosyltransferase activity"/>
    <property type="evidence" value="ECO:0007669"/>
    <property type="project" value="InterPro"/>
</dbReference>
<reference evidence="4" key="1">
    <citation type="submission" date="2016-06" db="EMBL/GenBank/DDBJ databases">
        <authorList>
            <person name="Sutton G."/>
            <person name="Brinkac L."/>
            <person name="Sanka R."/>
            <person name="Adams M."/>
            <person name="Lau E."/>
            <person name="Garcia-Basteiro A."/>
            <person name="Lopez-Varela E."/>
            <person name="Palencia S."/>
        </authorList>
    </citation>
    <scope>NUCLEOTIDE SEQUENCE [LARGE SCALE GENOMIC DNA]</scope>
    <source>
        <strain evidence="4">1245139.5</strain>
    </source>
</reference>
<gene>
    <name evidence="3" type="ORF">A5636_14685</name>
</gene>
<evidence type="ECO:0000259" key="2">
    <source>
        <dbReference type="Pfam" id="PF06722"/>
    </source>
</evidence>
<dbReference type="Pfam" id="PF06722">
    <property type="entry name" value="EryCIII-like_C"/>
    <property type="match status" value="1"/>
</dbReference>
<name>A0A1A3MS66_MYCAS</name>
<dbReference type="PANTHER" id="PTHR21015:SF22">
    <property type="entry name" value="GLYCOSYLTRANSFERASE"/>
    <property type="match status" value="1"/>
</dbReference>